<dbReference type="PANTHER" id="PTHR30572:SF4">
    <property type="entry name" value="ABC TRANSPORTER PERMEASE YTRF"/>
    <property type="match status" value="1"/>
</dbReference>
<proteinExistence type="predicted"/>
<feature type="transmembrane region" description="Helical" evidence="1">
    <location>
        <begin position="408"/>
        <end position="430"/>
    </location>
</feature>
<organism evidence="2 3">
    <name type="scientific">Spongiactinospora gelatinilytica</name>
    <dbReference type="NCBI Taxonomy" id="2666298"/>
    <lineage>
        <taxon>Bacteria</taxon>
        <taxon>Bacillati</taxon>
        <taxon>Actinomycetota</taxon>
        <taxon>Actinomycetes</taxon>
        <taxon>Streptosporangiales</taxon>
        <taxon>Streptosporangiaceae</taxon>
        <taxon>Spongiactinospora</taxon>
    </lineage>
</organism>
<dbReference type="RefSeq" id="WP_111168941.1">
    <property type="nucleotide sequence ID" value="NZ_POUA01000155.1"/>
</dbReference>
<evidence type="ECO:0000313" key="2">
    <source>
        <dbReference type="EMBL" id="PZG42328.1"/>
    </source>
</evidence>
<evidence type="ECO:0000256" key="1">
    <source>
        <dbReference type="SAM" id="Phobius"/>
    </source>
</evidence>
<reference evidence="2 3" key="1">
    <citation type="submission" date="2018-01" db="EMBL/GenBank/DDBJ databases">
        <title>Draft genome sequence of Sphaerisporangium sp. 7K107.</title>
        <authorList>
            <person name="Sahin N."/>
            <person name="Saygin H."/>
            <person name="Ay H."/>
        </authorList>
    </citation>
    <scope>NUCLEOTIDE SEQUENCE [LARGE SCALE GENOMIC DNA]</scope>
    <source>
        <strain evidence="2 3">7K107</strain>
    </source>
</reference>
<evidence type="ECO:0000313" key="3">
    <source>
        <dbReference type="Proteomes" id="UP000248544"/>
    </source>
</evidence>
<dbReference type="EMBL" id="POUA01000155">
    <property type="protein sequence ID" value="PZG42328.1"/>
    <property type="molecule type" value="Genomic_DNA"/>
</dbReference>
<evidence type="ECO:0008006" key="4">
    <source>
        <dbReference type="Google" id="ProtNLM"/>
    </source>
</evidence>
<keyword evidence="3" id="KW-1185">Reference proteome</keyword>
<dbReference type="Proteomes" id="UP000248544">
    <property type="component" value="Unassembled WGS sequence"/>
</dbReference>
<comment type="caution">
    <text evidence="2">The sequence shown here is derived from an EMBL/GenBank/DDBJ whole genome shotgun (WGS) entry which is preliminary data.</text>
</comment>
<feature type="transmembrane region" description="Helical" evidence="1">
    <location>
        <begin position="537"/>
        <end position="558"/>
    </location>
</feature>
<dbReference type="InterPro" id="IPR050250">
    <property type="entry name" value="Macrolide_Exporter_MacB"/>
</dbReference>
<dbReference type="GO" id="GO:0005886">
    <property type="term" value="C:plasma membrane"/>
    <property type="evidence" value="ECO:0007669"/>
    <property type="project" value="TreeGrafter"/>
</dbReference>
<feature type="transmembrane region" description="Helical" evidence="1">
    <location>
        <begin position="329"/>
        <end position="352"/>
    </location>
</feature>
<accession>A0A2W2GYJ9</accession>
<feature type="transmembrane region" description="Helical" evidence="1">
    <location>
        <begin position="451"/>
        <end position="468"/>
    </location>
</feature>
<dbReference type="PANTHER" id="PTHR30572">
    <property type="entry name" value="MEMBRANE COMPONENT OF TRANSPORTER-RELATED"/>
    <property type="match status" value="1"/>
</dbReference>
<keyword evidence="1" id="KW-1133">Transmembrane helix</keyword>
<feature type="transmembrane region" description="Helical" evidence="1">
    <location>
        <begin position="808"/>
        <end position="832"/>
    </location>
</feature>
<gene>
    <name evidence="2" type="ORF">C1I98_19885</name>
</gene>
<name>A0A2W2GYJ9_9ACTN</name>
<dbReference type="GO" id="GO:0022857">
    <property type="term" value="F:transmembrane transporter activity"/>
    <property type="evidence" value="ECO:0007669"/>
    <property type="project" value="TreeGrafter"/>
</dbReference>
<sequence>MNVLVLATRVHRGAAAVLAVLTLTASLLIGGLPRAVQGAYDNALHEVMNSVPAHRTDLAVLQSVDADVIGDAEGFAAAMDRWQRLLPPDLRAVADLGPGSRTHAAAKTAQTPVSGRIGPGHQKHQYVNIGWLSDADRRVRYVEGTAPGPVTTAERPGGERTPQFDIALTREASQRMDIPVGTTLVLGHSDMIAARVTAIFEPVAPRDRYWDHNRDMLAVRIESQPGSDNNDTYITALTSAATLAKLDGRARRLTYQWIIGVDSAAIDARNARQVIDATSVFVDKAGTLAMGQTVGQGVLPGGGSPGRATTGLATLLGDYLVRLGNAESLLLLLLAGLAAVALGVIALAVQLLTERVRPTLGLMRARGGSLGQVVGTGAGVAAAVAVPAALAGYLLSYLVPGPLTPISHIGPVVLALAAVLFAAGRTALVHRKPLHDRRDDVVSRRPSPRRLMLELVVVVLALGGAYLLRTRGLTTSVAERGADPFLMAMPVALTVAGALITVRCYPYPLRAISALVDRRPRAVPFLGFTLAARARSFSALPVLILLPALTVSVFAAVISNGLTSTQREAAWQRAGADARIDSAVAIPPEAIERVRRVPGVREVVPAAKESVQIGSGGVFGIGFAVDLAAYRKILAGTPLSMPAPPEAVPAPAVPALVSPELIGNATLQIGWKARLTVVPKGTVTALPGVYGEPRGLIVVPLDANERAGSRTEINTLLIGGTNLDPARLTAAAGLSVPPSVTTVSGELSRITSTPLAGTVQTTLLVVTLALGGYALLAVIIVLVITGAERSTALTYLRTLGMSERQARGLTVLEIAPMIVLTALVGLLLGLALPAALGPGIDLSVYAGDVRIEGYPVDVLTPSLLAIGLAGVAMAGAFAHAAIARRRSLGSALRVGD</sequence>
<protein>
    <recommendedName>
        <fullName evidence="4">ABC transport system permease protein</fullName>
    </recommendedName>
</protein>
<dbReference type="AlphaFoldDB" id="A0A2W2GYJ9"/>
<feature type="transmembrane region" description="Helical" evidence="1">
    <location>
        <begin position="488"/>
        <end position="505"/>
    </location>
</feature>
<keyword evidence="1" id="KW-0472">Membrane</keyword>
<keyword evidence="1" id="KW-0812">Transmembrane</keyword>
<feature type="transmembrane region" description="Helical" evidence="1">
    <location>
        <begin position="763"/>
        <end position="787"/>
    </location>
</feature>
<feature type="transmembrane region" description="Helical" evidence="1">
    <location>
        <begin position="373"/>
        <end position="396"/>
    </location>
</feature>
<feature type="transmembrane region" description="Helical" evidence="1">
    <location>
        <begin position="863"/>
        <end position="883"/>
    </location>
</feature>